<protein>
    <submittedName>
        <fullName evidence="1">Uncharacterized protein</fullName>
    </submittedName>
</protein>
<sequence>MRSKTLKLILAIIILGATASVCLAHWSTSALINSFGASLL</sequence>
<reference evidence="2" key="1">
    <citation type="journal article" date="2019" name="Int. J. Syst. Evol. Microbiol.">
        <title>The Global Catalogue of Microorganisms (GCM) 10K type strain sequencing project: providing services to taxonomists for standard genome sequencing and annotation.</title>
        <authorList>
            <consortium name="The Broad Institute Genomics Platform"/>
            <consortium name="The Broad Institute Genome Sequencing Center for Infectious Disease"/>
            <person name="Wu L."/>
            <person name="Ma J."/>
        </authorList>
    </citation>
    <scope>NUCLEOTIDE SEQUENCE [LARGE SCALE GENOMIC DNA]</scope>
    <source>
        <strain evidence="2">CCM 8907</strain>
    </source>
</reference>
<proteinExistence type="predicted"/>
<name>A0ABW1TK61_9LACO</name>
<keyword evidence="2" id="KW-1185">Reference proteome</keyword>
<comment type="caution">
    <text evidence="1">The sequence shown here is derived from an EMBL/GenBank/DDBJ whole genome shotgun (WGS) entry which is preliminary data.</text>
</comment>
<gene>
    <name evidence="1" type="ORF">ACFQET_01375</name>
</gene>
<evidence type="ECO:0000313" key="2">
    <source>
        <dbReference type="Proteomes" id="UP001596191"/>
    </source>
</evidence>
<evidence type="ECO:0000313" key="1">
    <source>
        <dbReference type="EMBL" id="MFC6274166.1"/>
    </source>
</evidence>
<organism evidence="1 2">
    <name type="scientific">Levilactobacillus tangyuanensis</name>
    <dbReference type="NCBI Taxonomy" id="2486021"/>
    <lineage>
        <taxon>Bacteria</taxon>
        <taxon>Bacillati</taxon>
        <taxon>Bacillota</taxon>
        <taxon>Bacilli</taxon>
        <taxon>Lactobacillales</taxon>
        <taxon>Lactobacillaceae</taxon>
        <taxon>Levilactobacillus</taxon>
    </lineage>
</organism>
<dbReference type="Proteomes" id="UP001596191">
    <property type="component" value="Unassembled WGS sequence"/>
</dbReference>
<dbReference type="EMBL" id="JBHSSJ010000001">
    <property type="protein sequence ID" value="MFC6274166.1"/>
    <property type="molecule type" value="Genomic_DNA"/>
</dbReference>
<accession>A0ABW1TK61</accession>
<dbReference type="RefSeq" id="WP_263853522.1">
    <property type="nucleotide sequence ID" value="NZ_JBHSSJ010000001.1"/>
</dbReference>